<dbReference type="AlphaFoldDB" id="A0A2W2DIL5"/>
<name>A0A2W2DIL5_9ACTN</name>
<protein>
    <recommendedName>
        <fullName evidence="4">Helix-turn-helix domain containing protein</fullName>
    </recommendedName>
</protein>
<evidence type="ECO:0000256" key="1">
    <source>
        <dbReference type="SAM" id="MobiDB-lite"/>
    </source>
</evidence>
<gene>
    <name evidence="2" type="ORF">C1I95_27850</name>
</gene>
<keyword evidence="3" id="KW-1185">Reference proteome</keyword>
<proteinExistence type="predicted"/>
<accession>A0A2W2DIL5</accession>
<dbReference type="EMBL" id="POTY01000245">
    <property type="protein sequence ID" value="PZG10633.1"/>
    <property type="molecule type" value="Genomic_DNA"/>
</dbReference>
<sequence length="176" mass="19466">MHADGSEPAEETVDVVRETRRGDRRYRIRATYNDEQHVQLDVRIFDDSGATLGRLSGAVDVNDVAASGRAVASLLGAIAAALGQGTVVERLSVGEVRRRHPNAYEPWSPEDEERLTERYQAGASIKRLADEFGRQTGGILSRLKRLNLIATDKTENTSEDVTDFLPDEPARAEDYI</sequence>
<organism evidence="2 3">
    <name type="scientific">Micromonospora craterilacus</name>
    <dbReference type="NCBI Taxonomy" id="1655439"/>
    <lineage>
        <taxon>Bacteria</taxon>
        <taxon>Bacillati</taxon>
        <taxon>Actinomycetota</taxon>
        <taxon>Actinomycetes</taxon>
        <taxon>Micromonosporales</taxon>
        <taxon>Micromonosporaceae</taxon>
        <taxon>Micromonospora</taxon>
    </lineage>
</organism>
<evidence type="ECO:0008006" key="4">
    <source>
        <dbReference type="Google" id="ProtNLM"/>
    </source>
</evidence>
<comment type="caution">
    <text evidence="2">The sequence shown here is derived from an EMBL/GenBank/DDBJ whole genome shotgun (WGS) entry which is preliminary data.</text>
</comment>
<feature type="compositionally biased region" description="Acidic residues" evidence="1">
    <location>
        <begin position="157"/>
        <end position="166"/>
    </location>
</feature>
<evidence type="ECO:0000313" key="2">
    <source>
        <dbReference type="EMBL" id="PZG10633.1"/>
    </source>
</evidence>
<evidence type="ECO:0000313" key="3">
    <source>
        <dbReference type="Proteomes" id="UP000248924"/>
    </source>
</evidence>
<feature type="region of interest" description="Disordered" evidence="1">
    <location>
        <begin position="157"/>
        <end position="176"/>
    </location>
</feature>
<dbReference type="Gene3D" id="1.10.10.60">
    <property type="entry name" value="Homeodomain-like"/>
    <property type="match status" value="1"/>
</dbReference>
<reference evidence="2 3" key="1">
    <citation type="submission" date="2018-01" db="EMBL/GenBank/DDBJ databases">
        <title>Draft genome sequence of Jishengella sp. NA12.</title>
        <authorList>
            <person name="Sahin N."/>
            <person name="Ay H."/>
            <person name="Saygin H."/>
        </authorList>
    </citation>
    <scope>NUCLEOTIDE SEQUENCE [LARGE SCALE GENOMIC DNA]</scope>
    <source>
        <strain evidence="2 3">NA12</strain>
    </source>
</reference>
<dbReference type="Proteomes" id="UP000248924">
    <property type="component" value="Unassembled WGS sequence"/>
</dbReference>